<keyword evidence="2" id="KW-1185">Reference proteome</keyword>
<dbReference type="Proteomes" id="UP001431209">
    <property type="component" value="Unassembled WGS sequence"/>
</dbReference>
<reference evidence="1 2" key="1">
    <citation type="submission" date="2024-03" db="EMBL/GenBank/DDBJ databases">
        <title>The Acrasis kona genome and developmental transcriptomes reveal deep origins of eukaryotic multicellular pathways.</title>
        <authorList>
            <person name="Sheikh S."/>
            <person name="Fu C.-J."/>
            <person name="Brown M.W."/>
            <person name="Baldauf S.L."/>
        </authorList>
    </citation>
    <scope>NUCLEOTIDE SEQUENCE [LARGE SCALE GENOMIC DNA]</scope>
    <source>
        <strain evidence="1 2">ATCC MYA-3509</strain>
    </source>
</reference>
<evidence type="ECO:0000313" key="1">
    <source>
        <dbReference type="EMBL" id="KAL0480627.1"/>
    </source>
</evidence>
<proteinExistence type="predicted"/>
<evidence type="ECO:0000313" key="2">
    <source>
        <dbReference type="Proteomes" id="UP001431209"/>
    </source>
</evidence>
<gene>
    <name evidence="1" type="ORF">AKO1_006897</name>
</gene>
<evidence type="ECO:0008006" key="3">
    <source>
        <dbReference type="Google" id="ProtNLM"/>
    </source>
</evidence>
<name>A0AAW2YU20_9EUKA</name>
<dbReference type="AlphaFoldDB" id="A0AAW2YU20"/>
<comment type="caution">
    <text evidence="1">The sequence shown here is derived from an EMBL/GenBank/DDBJ whole genome shotgun (WGS) entry which is preliminary data.</text>
</comment>
<sequence>MIKQLQSTLLSIRKYNLDYIQRNLQHVLLRLGSVFDKNDRKHEEISTKLSNLILQSGLNQFDQAILPFHRFLQWLRNIQQRICGKSAASEGTARPLPIENVPGSEVLKFLKEHPLDETDAVGSKIQDMSNQFSELHNNINDVFSMISIVVSSDFNINLSNRLRTCHELPKPDSWFTKDDEQFLLFRQDLYIVIVRMLSDMILETCTIELHEHLSECHKIEFYGQDSLFCVGIVHVEEEINRVVKMLTISLEQVVWVPFHEYGECFMNGAPASIIKERDIYDANYNVIQSVAVGTSRGLASVVLSASEGRTGNYLYLFDLEDDEEEEQVEEEQECVDGDILMV</sequence>
<protein>
    <recommendedName>
        <fullName evidence="3">Anaphase-promoting complex subunit 4</fullName>
    </recommendedName>
</protein>
<accession>A0AAW2YU20</accession>
<organism evidence="1 2">
    <name type="scientific">Acrasis kona</name>
    <dbReference type="NCBI Taxonomy" id="1008807"/>
    <lineage>
        <taxon>Eukaryota</taxon>
        <taxon>Discoba</taxon>
        <taxon>Heterolobosea</taxon>
        <taxon>Tetramitia</taxon>
        <taxon>Eutetramitia</taxon>
        <taxon>Acrasidae</taxon>
        <taxon>Acrasis</taxon>
    </lineage>
</organism>
<dbReference type="EMBL" id="JAOPGA020000678">
    <property type="protein sequence ID" value="KAL0480627.1"/>
    <property type="molecule type" value="Genomic_DNA"/>
</dbReference>